<evidence type="ECO:0000256" key="5">
    <source>
        <dbReference type="SAM" id="MobiDB-lite"/>
    </source>
</evidence>
<dbReference type="InterPro" id="IPR019109">
    <property type="entry name" value="MamF_MmsF"/>
</dbReference>
<evidence type="ECO:0000313" key="8">
    <source>
        <dbReference type="Proteomes" id="UP001589862"/>
    </source>
</evidence>
<keyword evidence="2 6" id="KW-0812">Transmembrane</keyword>
<proteinExistence type="predicted"/>
<organism evidence="7 8">
    <name type="scientific">Micrococcoides hystricis</name>
    <dbReference type="NCBI Taxonomy" id="1572761"/>
    <lineage>
        <taxon>Bacteria</taxon>
        <taxon>Bacillati</taxon>
        <taxon>Actinomycetota</taxon>
        <taxon>Actinomycetes</taxon>
        <taxon>Micrococcales</taxon>
        <taxon>Micrococcaceae</taxon>
        <taxon>Micrococcoides</taxon>
    </lineage>
</organism>
<protein>
    <submittedName>
        <fullName evidence="7">DUF4870 domain-containing protein</fullName>
    </submittedName>
</protein>
<dbReference type="RefSeq" id="WP_377459193.1">
    <property type="nucleotide sequence ID" value="NZ_JBHLUB010000029.1"/>
</dbReference>
<feature type="compositionally biased region" description="Low complexity" evidence="5">
    <location>
        <begin position="60"/>
        <end position="141"/>
    </location>
</feature>
<dbReference type="Proteomes" id="UP001589862">
    <property type="component" value="Unassembled WGS sequence"/>
</dbReference>
<evidence type="ECO:0000256" key="1">
    <source>
        <dbReference type="ARBA" id="ARBA00004141"/>
    </source>
</evidence>
<accession>A0ABV6PAR0</accession>
<feature type="compositionally biased region" description="Basic and acidic residues" evidence="5">
    <location>
        <begin position="1"/>
        <end position="10"/>
    </location>
</feature>
<feature type="compositionally biased region" description="Polar residues" evidence="5">
    <location>
        <begin position="23"/>
        <end position="33"/>
    </location>
</feature>
<feature type="region of interest" description="Disordered" evidence="5">
    <location>
        <begin position="1"/>
        <end position="141"/>
    </location>
</feature>
<keyword evidence="8" id="KW-1185">Reference proteome</keyword>
<feature type="transmembrane region" description="Helical" evidence="6">
    <location>
        <begin position="196"/>
        <end position="216"/>
    </location>
</feature>
<reference evidence="7 8" key="1">
    <citation type="submission" date="2024-09" db="EMBL/GenBank/DDBJ databases">
        <authorList>
            <person name="Sun Q."/>
            <person name="Mori K."/>
        </authorList>
    </citation>
    <scope>NUCLEOTIDE SEQUENCE [LARGE SCALE GENOMIC DNA]</scope>
    <source>
        <strain evidence="7 8">NCAIM B.02604</strain>
    </source>
</reference>
<evidence type="ECO:0000256" key="6">
    <source>
        <dbReference type="SAM" id="Phobius"/>
    </source>
</evidence>
<evidence type="ECO:0000256" key="4">
    <source>
        <dbReference type="ARBA" id="ARBA00023136"/>
    </source>
</evidence>
<feature type="transmembrane region" description="Helical" evidence="6">
    <location>
        <begin position="156"/>
        <end position="175"/>
    </location>
</feature>
<keyword evidence="3 6" id="KW-1133">Transmembrane helix</keyword>
<dbReference type="EMBL" id="JBHLUB010000029">
    <property type="protein sequence ID" value="MFC0582206.1"/>
    <property type="molecule type" value="Genomic_DNA"/>
</dbReference>
<comment type="subcellular location">
    <subcellularLocation>
        <location evidence="1">Membrane</location>
        <topology evidence="1">Multi-pass membrane protein</topology>
    </subcellularLocation>
</comment>
<feature type="transmembrane region" description="Helical" evidence="6">
    <location>
        <begin position="228"/>
        <end position="254"/>
    </location>
</feature>
<evidence type="ECO:0000313" key="7">
    <source>
        <dbReference type="EMBL" id="MFC0582206.1"/>
    </source>
</evidence>
<name>A0ABV6PAR0_9MICC</name>
<dbReference type="Pfam" id="PF09685">
    <property type="entry name" value="MamF_MmsF"/>
    <property type="match status" value="1"/>
</dbReference>
<comment type="caution">
    <text evidence="7">The sequence shown here is derived from an EMBL/GenBank/DDBJ whole genome shotgun (WGS) entry which is preliminary data.</text>
</comment>
<evidence type="ECO:0000256" key="3">
    <source>
        <dbReference type="ARBA" id="ARBA00022989"/>
    </source>
</evidence>
<evidence type="ECO:0000256" key="2">
    <source>
        <dbReference type="ARBA" id="ARBA00022692"/>
    </source>
</evidence>
<keyword evidence="4 6" id="KW-0472">Membrane</keyword>
<sequence length="276" mass="30229">MTDQPQRPEGEPVDPNSPEGYNPEQSGQETPQGETAAPYFAGPESQDPAQGQQGYGQQGYGDQSYGQQSYGDQSYGQQSGYGQQSDYSSQGYGQQSDYGQGQQGYQAAGYPQQQSGYSQAGYQQQQGYQQPGQPGAYPQYAGATPAQDQYRGQILLNYWLSVFFSVIPALIFYFMNKDNVPEIVRKSHANNLNFQILRAGVMIILVIGLFATMSTFTYDAYGMPSGSIAMFSILNIVYMIWGFGTLIICIIAAATAGGKYDRGEPANYIFNIPMVK</sequence>
<gene>
    <name evidence="7" type="ORF">ACFFFR_07395</name>
</gene>